<dbReference type="Proteomes" id="UP001474421">
    <property type="component" value="Unassembled WGS sequence"/>
</dbReference>
<dbReference type="PANTHER" id="PTHR18952:SF134">
    <property type="entry name" value="CARBONIC ANHYDRASE 15"/>
    <property type="match status" value="1"/>
</dbReference>
<evidence type="ECO:0000256" key="1">
    <source>
        <dbReference type="ARBA" id="ARBA00010718"/>
    </source>
</evidence>
<name>A0AAW1APV8_CROAD</name>
<reference evidence="9 10" key="1">
    <citation type="journal article" date="2024" name="Proc. Natl. Acad. Sci. U.S.A.">
        <title>The genetic regulatory architecture and epigenomic basis for age-related changes in rattlesnake venom.</title>
        <authorList>
            <person name="Hogan M.P."/>
            <person name="Holding M.L."/>
            <person name="Nystrom G.S."/>
            <person name="Colston T.J."/>
            <person name="Bartlett D.A."/>
            <person name="Mason A.J."/>
            <person name="Ellsworth S.A."/>
            <person name="Rautsaw R.M."/>
            <person name="Lawrence K.C."/>
            <person name="Strickland J.L."/>
            <person name="He B."/>
            <person name="Fraser P."/>
            <person name="Margres M.J."/>
            <person name="Gilbert D.M."/>
            <person name="Gibbs H.L."/>
            <person name="Parkinson C.L."/>
            <person name="Rokyta D.R."/>
        </authorList>
    </citation>
    <scope>NUCLEOTIDE SEQUENCE [LARGE SCALE GENOMIC DNA]</scope>
    <source>
        <strain evidence="9">DRR0105</strain>
    </source>
</reference>
<dbReference type="Gene3D" id="3.10.200.10">
    <property type="entry name" value="Alpha carbonic anhydrase"/>
    <property type="match status" value="1"/>
</dbReference>
<evidence type="ECO:0000259" key="8">
    <source>
        <dbReference type="PROSITE" id="PS51144"/>
    </source>
</evidence>
<keyword evidence="3 7" id="KW-0479">Metal-binding</keyword>
<sequence>MAEKIHMSESGHSSVLALRQEYAYINRQHIPTTRQAEPPDFSSVRFLTAAEAEGTTSIPVGVKQSPPRRRSLGVFRGLSGWERKMSELLGITFLALSWMAHAEATGLWCYDSLDPKCGPSHWKEITSGCGGQNQSPINIDRRKVRRDRSLDEILFEGYDQAPPGRWRLLNNGDEVKMTLDGASAAEQINITRGGLRDTYRALQFHFHWGDLKRNGSEHYIDGIQYPMELHIVHMNIKCKTINEAKQHPNGFAVLSFLFKVADTDNTNYNTVVASLRNITRAGEYVDMASTFSLSNLLPSLASLSKYYRYKGSLTTPNCDEAVTWTVFEEQIPISRSQLNIFVDTTYFKSSAGTPQKMVNNFRPLQLLNGRTVYASRDATISGGSSLVASVFLPLLLSCLVGQFSGSS</sequence>
<evidence type="ECO:0000256" key="4">
    <source>
        <dbReference type="ARBA" id="ARBA00022833"/>
    </source>
</evidence>
<keyword evidence="4 7" id="KW-0862">Zinc</keyword>
<evidence type="ECO:0000256" key="6">
    <source>
        <dbReference type="ARBA" id="ARBA00023239"/>
    </source>
</evidence>
<dbReference type="SMART" id="SM01057">
    <property type="entry name" value="Carb_anhydrase"/>
    <property type="match status" value="1"/>
</dbReference>
<comment type="cofactor">
    <cofactor evidence="7">
        <name>Zn(2+)</name>
        <dbReference type="ChEBI" id="CHEBI:29105"/>
    </cofactor>
</comment>
<organism evidence="9 10">
    <name type="scientific">Crotalus adamanteus</name>
    <name type="common">Eastern diamondback rattlesnake</name>
    <dbReference type="NCBI Taxonomy" id="8729"/>
    <lineage>
        <taxon>Eukaryota</taxon>
        <taxon>Metazoa</taxon>
        <taxon>Chordata</taxon>
        <taxon>Craniata</taxon>
        <taxon>Vertebrata</taxon>
        <taxon>Euteleostomi</taxon>
        <taxon>Lepidosauria</taxon>
        <taxon>Squamata</taxon>
        <taxon>Bifurcata</taxon>
        <taxon>Unidentata</taxon>
        <taxon>Episquamata</taxon>
        <taxon>Toxicofera</taxon>
        <taxon>Serpentes</taxon>
        <taxon>Colubroidea</taxon>
        <taxon>Viperidae</taxon>
        <taxon>Crotalinae</taxon>
        <taxon>Crotalus</taxon>
    </lineage>
</organism>
<dbReference type="FunFam" id="3.10.200.10:FF:000003">
    <property type="entry name" value="Carbonic anhydrase 12"/>
    <property type="match status" value="1"/>
</dbReference>
<proteinExistence type="inferred from homology"/>
<dbReference type="PANTHER" id="PTHR18952">
    <property type="entry name" value="CARBONIC ANHYDRASE"/>
    <property type="match status" value="1"/>
</dbReference>
<feature type="domain" description="Alpha-carbonic anhydrase" evidence="8">
    <location>
        <begin position="106"/>
        <end position="376"/>
    </location>
</feature>
<dbReference type="Pfam" id="PF00194">
    <property type="entry name" value="Carb_anhydrase"/>
    <property type="match status" value="1"/>
</dbReference>
<comment type="similarity">
    <text evidence="1 7">Belongs to the alpha-carbonic anhydrase family.</text>
</comment>
<dbReference type="InterPro" id="IPR001148">
    <property type="entry name" value="CA_dom"/>
</dbReference>
<dbReference type="InterPro" id="IPR018338">
    <property type="entry name" value="Carbonic_anhydrase_a-class_CS"/>
</dbReference>
<evidence type="ECO:0000313" key="10">
    <source>
        <dbReference type="Proteomes" id="UP001474421"/>
    </source>
</evidence>
<dbReference type="PROSITE" id="PS51144">
    <property type="entry name" value="ALPHA_CA_2"/>
    <property type="match status" value="1"/>
</dbReference>
<dbReference type="PROSITE" id="PS00162">
    <property type="entry name" value="ALPHA_CA_1"/>
    <property type="match status" value="1"/>
</dbReference>
<dbReference type="InterPro" id="IPR036398">
    <property type="entry name" value="CA_dom_sf"/>
</dbReference>
<accession>A0AAW1APV8</accession>
<comment type="function">
    <text evidence="7">Reversible hydration of carbon dioxide.</text>
</comment>
<protein>
    <recommendedName>
        <fullName evidence="2 7">Carbonic anhydrase</fullName>
        <ecNumber evidence="2 7">4.2.1.1</ecNumber>
    </recommendedName>
</protein>
<dbReference type="GO" id="GO:0005886">
    <property type="term" value="C:plasma membrane"/>
    <property type="evidence" value="ECO:0007669"/>
    <property type="project" value="TreeGrafter"/>
</dbReference>
<dbReference type="EC" id="4.2.1.1" evidence="2 7"/>
<gene>
    <name evidence="9" type="ORF">NXF25_017973</name>
</gene>
<dbReference type="GO" id="GO:0008270">
    <property type="term" value="F:zinc ion binding"/>
    <property type="evidence" value="ECO:0007669"/>
    <property type="project" value="UniProtKB-UniRule"/>
</dbReference>
<evidence type="ECO:0000256" key="5">
    <source>
        <dbReference type="ARBA" id="ARBA00023180"/>
    </source>
</evidence>
<evidence type="ECO:0000313" key="9">
    <source>
        <dbReference type="EMBL" id="KAK9391584.1"/>
    </source>
</evidence>
<keyword evidence="5" id="KW-0325">Glycoprotein</keyword>
<dbReference type="GO" id="GO:0004089">
    <property type="term" value="F:carbonate dehydratase activity"/>
    <property type="evidence" value="ECO:0007669"/>
    <property type="project" value="UniProtKB-UniRule"/>
</dbReference>
<keyword evidence="6 7" id="KW-0456">Lyase</keyword>
<evidence type="ECO:0000256" key="3">
    <source>
        <dbReference type="ARBA" id="ARBA00022723"/>
    </source>
</evidence>
<keyword evidence="10" id="KW-1185">Reference proteome</keyword>
<dbReference type="InterPro" id="IPR023561">
    <property type="entry name" value="Carbonic_anhydrase_a-class"/>
</dbReference>
<dbReference type="EMBL" id="JAOTOJ010000018">
    <property type="protein sequence ID" value="KAK9391584.1"/>
    <property type="molecule type" value="Genomic_DNA"/>
</dbReference>
<evidence type="ECO:0000256" key="7">
    <source>
        <dbReference type="RuleBase" id="RU367011"/>
    </source>
</evidence>
<evidence type="ECO:0000256" key="2">
    <source>
        <dbReference type="ARBA" id="ARBA00012925"/>
    </source>
</evidence>
<dbReference type="SUPFAM" id="SSF51069">
    <property type="entry name" value="Carbonic anhydrase"/>
    <property type="match status" value="1"/>
</dbReference>
<comment type="catalytic activity">
    <reaction evidence="7">
        <text>hydrogencarbonate + H(+) = CO2 + H2O</text>
        <dbReference type="Rhea" id="RHEA:10748"/>
        <dbReference type="ChEBI" id="CHEBI:15377"/>
        <dbReference type="ChEBI" id="CHEBI:15378"/>
        <dbReference type="ChEBI" id="CHEBI:16526"/>
        <dbReference type="ChEBI" id="CHEBI:17544"/>
        <dbReference type="EC" id="4.2.1.1"/>
    </reaction>
</comment>
<comment type="caution">
    <text evidence="9">The sequence shown here is derived from an EMBL/GenBank/DDBJ whole genome shotgun (WGS) entry which is preliminary data.</text>
</comment>
<dbReference type="AlphaFoldDB" id="A0AAW1APV8"/>